<name>A0A2W6NIB2_9BACL</name>
<keyword evidence="1" id="KW-0812">Transmembrane</keyword>
<dbReference type="EMBL" id="QKWW01000031">
    <property type="protein sequence ID" value="PZT55419.1"/>
    <property type="molecule type" value="Genomic_DNA"/>
</dbReference>
<evidence type="ECO:0000313" key="3">
    <source>
        <dbReference type="Proteomes" id="UP000249204"/>
    </source>
</evidence>
<evidence type="ECO:0000313" key="2">
    <source>
        <dbReference type="EMBL" id="PZT55419.1"/>
    </source>
</evidence>
<sequence length="117" mass="13139">MTRLRCINWSGYVLVLMLMFIFTAGCGDVTDDRLDDYRDQGAVDVSREADFEAVVTEKGEKTITVVGIGAVSQTYILTTDGVAYTAEVDDRVRIWTTGRYQESYPVQVTAIKIERVE</sequence>
<gene>
    <name evidence="2" type="ORF">DN757_12115</name>
</gene>
<proteinExistence type="predicted"/>
<keyword evidence="1" id="KW-1133">Transmembrane helix</keyword>
<comment type="caution">
    <text evidence="2">The sequence shown here is derived from an EMBL/GenBank/DDBJ whole genome shotgun (WGS) entry which is preliminary data.</text>
</comment>
<protein>
    <recommendedName>
        <fullName evidence="4">DUF3221 domain-containing protein</fullName>
    </recommendedName>
</protein>
<evidence type="ECO:0000256" key="1">
    <source>
        <dbReference type="SAM" id="Phobius"/>
    </source>
</evidence>
<dbReference type="RefSeq" id="WP_111270477.1">
    <property type="nucleotide sequence ID" value="NZ_QKWW01000031.1"/>
</dbReference>
<dbReference type="Proteomes" id="UP000249204">
    <property type="component" value="Unassembled WGS sequence"/>
</dbReference>
<organism evidence="2 3">
    <name type="scientific">Paenibacillus silvae</name>
    <dbReference type="NCBI Taxonomy" id="1325358"/>
    <lineage>
        <taxon>Bacteria</taxon>
        <taxon>Bacillati</taxon>
        <taxon>Bacillota</taxon>
        <taxon>Bacilli</taxon>
        <taxon>Bacillales</taxon>
        <taxon>Paenibacillaceae</taxon>
        <taxon>Paenibacillus</taxon>
    </lineage>
</organism>
<keyword evidence="1" id="KW-0472">Membrane</keyword>
<dbReference type="AlphaFoldDB" id="A0A2W6NIB2"/>
<reference evidence="2 3" key="1">
    <citation type="submission" date="2018-06" db="EMBL/GenBank/DDBJ databases">
        <title>Isolation of heavy metals resistant Paenibacillus silvae NC2 from Gold-Copper mine in ZiJin, China.</title>
        <authorList>
            <person name="Xu J."/>
            <person name="Mazhar H.S."/>
            <person name="Rensing C."/>
        </authorList>
    </citation>
    <scope>NUCLEOTIDE SEQUENCE [LARGE SCALE GENOMIC DNA]</scope>
    <source>
        <strain evidence="2 3">NC2</strain>
    </source>
</reference>
<feature type="transmembrane region" description="Helical" evidence="1">
    <location>
        <begin position="7"/>
        <end position="25"/>
    </location>
</feature>
<dbReference type="PROSITE" id="PS51257">
    <property type="entry name" value="PROKAR_LIPOPROTEIN"/>
    <property type="match status" value="1"/>
</dbReference>
<accession>A0A2W6NIB2</accession>
<evidence type="ECO:0008006" key="4">
    <source>
        <dbReference type="Google" id="ProtNLM"/>
    </source>
</evidence>